<dbReference type="Proteomes" id="UP000001932">
    <property type="component" value="Chromosome"/>
</dbReference>
<evidence type="ECO:0000313" key="11">
    <source>
        <dbReference type="EMBL" id="CRL45268.1"/>
    </source>
</evidence>
<evidence type="ECO:0000256" key="6">
    <source>
        <dbReference type="ARBA" id="ARBA00061982"/>
    </source>
</evidence>
<dbReference type="STRING" id="343509.SG1275"/>
<proteinExistence type="inferred from homology"/>
<keyword evidence="3 7" id="KW-0479">Metal-binding</keyword>
<dbReference type="PANTHER" id="PTHR11431:SF127">
    <property type="entry name" value="BACTERIAL NON-HEME FERRITIN"/>
    <property type="match status" value="1"/>
</dbReference>
<evidence type="ECO:0000256" key="7">
    <source>
        <dbReference type="PIRSR" id="PIRSR601519-1"/>
    </source>
</evidence>
<evidence type="ECO:0000256" key="2">
    <source>
        <dbReference type="ARBA" id="ARBA00022434"/>
    </source>
</evidence>
<dbReference type="GO" id="GO:0042802">
    <property type="term" value="F:identical protein binding"/>
    <property type="evidence" value="ECO:0007669"/>
    <property type="project" value="UniProtKB-ARBA"/>
</dbReference>
<accession>Q2NTH5</accession>
<dbReference type="KEGG" id="sgl:SG1275"/>
<dbReference type="InterPro" id="IPR001519">
    <property type="entry name" value="Ferritin"/>
</dbReference>
<dbReference type="RefSeq" id="WP_011411104.1">
    <property type="nucleotide sequence ID" value="NC_007712.1"/>
</dbReference>
<dbReference type="FunFam" id="1.20.1260.10:FF:000001">
    <property type="entry name" value="Non-heme ferritin"/>
    <property type="match status" value="1"/>
</dbReference>
<dbReference type="GO" id="GO:0008198">
    <property type="term" value="F:ferrous iron binding"/>
    <property type="evidence" value="ECO:0007669"/>
    <property type="project" value="TreeGrafter"/>
</dbReference>
<reference evidence="10 12" key="1">
    <citation type="journal article" date="2006" name="Genome Res.">
        <title>Massive genome erosion and functional adaptations provide insights into the symbiotic lifestyle of Sodalis glossinidius in the tsetse host.</title>
        <authorList>
            <person name="Toh H."/>
            <person name="Weiss B.L."/>
            <person name="Perkin S.A.H."/>
            <person name="Yamashita A."/>
            <person name="Oshima K."/>
            <person name="Hattori M."/>
            <person name="Aksoy S."/>
        </authorList>
    </citation>
    <scope>NUCLEOTIDE SEQUENCE [LARGE SCALE GENOMIC DNA]</scope>
    <source>
        <strain evidence="10">Morsitans</strain>
        <strain evidence="12">morsitans</strain>
    </source>
</reference>
<dbReference type="OrthoDB" id="9801481at2"/>
<dbReference type="GO" id="GO:0004322">
    <property type="term" value="F:ferroxidase activity"/>
    <property type="evidence" value="ECO:0007669"/>
    <property type="project" value="TreeGrafter"/>
</dbReference>
<dbReference type="Proteomes" id="UP000245838">
    <property type="component" value="Chromosome sggmmb4_Chromosome"/>
</dbReference>
<evidence type="ECO:0000313" key="12">
    <source>
        <dbReference type="Proteomes" id="UP000001932"/>
    </source>
</evidence>
<dbReference type="BioCyc" id="SGLO343509:SGP1_RS11330-MONOMER"/>
<dbReference type="SUPFAM" id="SSF47240">
    <property type="entry name" value="Ferritin-like"/>
    <property type="match status" value="1"/>
</dbReference>
<feature type="binding site" evidence="7">
    <location>
        <position position="94"/>
    </location>
    <ligand>
        <name>Fe cation</name>
        <dbReference type="ChEBI" id="CHEBI:24875"/>
        <label>1</label>
    </ligand>
</feature>
<keyword evidence="12" id="KW-1185">Reference proteome</keyword>
<feature type="binding site" evidence="7">
    <location>
        <position position="50"/>
    </location>
    <ligand>
        <name>Fe cation</name>
        <dbReference type="ChEBI" id="CHEBI:24875"/>
        <label>1</label>
    </ligand>
</feature>
<dbReference type="AlphaFoldDB" id="Q2NTH5"/>
<dbReference type="PANTHER" id="PTHR11431">
    <property type="entry name" value="FERRITIN"/>
    <property type="match status" value="1"/>
</dbReference>
<evidence type="ECO:0000256" key="8">
    <source>
        <dbReference type="RuleBase" id="RU361145"/>
    </source>
</evidence>
<dbReference type="Gene3D" id="1.20.1260.10">
    <property type="match status" value="1"/>
</dbReference>
<keyword evidence="5 7" id="KW-0408">Iron</keyword>
<comment type="catalytic activity">
    <reaction evidence="8">
        <text>4 Fe(2+) + O2 + 6 H2O = 4 iron(III) oxide-hydroxide + 12 H(+)</text>
        <dbReference type="Rhea" id="RHEA:11972"/>
        <dbReference type="ChEBI" id="CHEBI:15377"/>
        <dbReference type="ChEBI" id="CHEBI:15378"/>
        <dbReference type="ChEBI" id="CHEBI:15379"/>
        <dbReference type="ChEBI" id="CHEBI:29033"/>
        <dbReference type="ChEBI" id="CHEBI:78619"/>
        <dbReference type="EC" id="1.16.3.2"/>
    </reaction>
</comment>
<evidence type="ECO:0000256" key="5">
    <source>
        <dbReference type="ARBA" id="ARBA00023004"/>
    </source>
</evidence>
<keyword evidence="2 8" id="KW-0409">Iron storage</keyword>
<dbReference type="EMBL" id="LN854557">
    <property type="protein sequence ID" value="CRL45268.1"/>
    <property type="molecule type" value="Genomic_DNA"/>
</dbReference>
<dbReference type="eggNOG" id="COG1528">
    <property type="taxonomic scope" value="Bacteria"/>
</dbReference>
<feature type="domain" description="Ferritin-like diiron" evidence="9">
    <location>
        <begin position="1"/>
        <end position="145"/>
    </location>
</feature>
<organism evidence="10 12">
    <name type="scientific">Sodalis glossinidius (strain morsitans)</name>
    <dbReference type="NCBI Taxonomy" id="343509"/>
    <lineage>
        <taxon>Bacteria</taxon>
        <taxon>Pseudomonadati</taxon>
        <taxon>Pseudomonadota</taxon>
        <taxon>Gammaproteobacteria</taxon>
        <taxon>Enterobacterales</taxon>
        <taxon>Bruguierivoracaceae</taxon>
        <taxon>Sodalis</taxon>
    </lineage>
</organism>
<feature type="binding site" evidence="7">
    <location>
        <position position="53"/>
    </location>
    <ligand>
        <name>Fe cation</name>
        <dbReference type="ChEBI" id="CHEBI:24875"/>
        <label>1</label>
    </ligand>
</feature>
<evidence type="ECO:0000256" key="4">
    <source>
        <dbReference type="ARBA" id="ARBA00023002"/>
    </source>
</evidence>
<dbReference type="PROSITE" id="PS50905">
    <property type="entry name" value="FERRITIN_LIKE"/>
    <property type="match status" value="1"/>
</dbReference>
<name>Q2NTH5_SODGM</name>
<comment type="function">
    <text evidence="8">Iron-storage protein.</text>
</comment>
<dbReference type="HOGENOM" id="CLU_065681_1_0_6"/>
<dbReference type="Pfam" id="PF00210">
    <property type="entry name" value="Ferritin"/>
    <property type="match status" value="1"/>
</dbReference>
<protein>
    <recommendedName>
        <fullName evidence="8">Ferritin</fullName>
        <ecNumber evidence="8">1.16.3.2</ecNumber>
    </recommendedName>
</protein>
<keyword evidence="4" id="KW-0560">Oxidoreductase</keyword>
<evidence type="ECO:0000256" key="1">
    <source>
        <dbReference type="ARBA" id="ARBA00006950"/>
    </source>
</evidence>
<dbReference type="InterPro" id="IPR012347">
    <property type="entry name" value="Ferritin-like"/>
</dbReference>
<gene>
    <name evidence="11" type="primary">ftnA</name>
    <name evidence="10" type="ordered locus">SG1275</name>
    <name evidence="11" type="ORF">SGGMMB4_02879</name>
</gene>
<reference evidence="11 13" key="2">
    <citation type="submission" date="2015-05" db="EMBL/GenBank/DDBJ databases">
        <authorList>
            <person name="Goodhead I."/>
        </authorList>
    </citation>
    <scope>NUCLEOTIDE SEQUENCE [LARGE SCALE GENOMIC DNA]</scope>
    <source>
        <strain evidence="11">B4</strain>
        <strain evidence="13">morsitans</strain>
    </source>
</reference>
<dbReference type="InterPro" id="IPR009078">
    <property type="entry name" value="Ferritin-like_SF"/>
</dbReference>
<comment type="similarity">
    <text evidence="1 8">Belongs to the ferritin family. Prokaryotic subfamily.</text>
</comment>
<dbReference type="EMBL" id="AP008232">
    <property type="protein sequence ID" value="BAE74550.1"/>
    <property type="molecule type" value="Genomic_DNA"/>
</dbReference>
<evidence type="ECO:0000313" key="10">
    <source>
        <dbReference type="EMBL" id="BAE74550.1"/>
    </source>
</evidence>
<dbReference type="CDD" id="cd01055">
    <property type="entry name" value="Nonheme_Ferritin"/>
    <property type="match status" value="1"/>
</dbReference>
<feature type="binding site" evidence="7">
    <location>
        <position position="17"/>
    </location>
    <ligand>
        <name>Fe cation</name>
        <dbReference type="ChEBI" id="CHEBI:24875"/>
        <label>1</label>
    </ligand>
</feature>
<dbReference type="EC" id="1.16.3.2" evidence="8"/>
<sequence length="171" mass="19703">MLKKEMTNKLNEQLNLEFFSANLYLQMSAWCNDKGLEGASQFFKTQSSEEMDHMRRLFDYLNNTGTMPLLGAIEAPPVGFPSLAELIKLAYEHEQMITLKINELAHVAMTLQDYSTFHFLQWYVAEQHEEEKMFKSILDKLALVNTDASGLFFIDQDLKKMNGDNSVNTTM</sequence>
<keyword evidence="8" id="KW-0963">Cytoplasm</keyword>
<comment type="subunit">
    <text evidence="6">Homooligomer of 24 subunits that assemble into a spherical protein shell (12 +/- 1 nM diameter) that can sequester at least 2000 iron atoms.</text>
</comment>
<dbReference type="GO" id="GO:0006879">
    <property type="term" value="P:intracellular iron ion homeostasis"/>
    <property type="evidence" value="ECO:0007669"/>
    <property type="project" value="UniProtKB-KW"/>
</dbReference>
<dbReference type="GO" id="GO:0005829">
    <property type="term" value="C:cytosol"/>
    <property type="evidence" value="ECO:0007669"/>
    <property type="project" value="TreeGrafter"/>
</dbReference>
<evidence type="ECO:0000256" key="3">
    <source>
        <dbReference type="ARBA" id="ARBA00022723"/>
    </source>
</evidence>
<feature type="binding site" evidence="7">
    <location>
        <position position="127"/>
    </location>
    <ligand>
        <name>Fe cation</name>
        <dbReference type="ChEBI" id="CHEBI:24875"/>
        <label>1</label>
    </ligand>
</feature>
<dbReference type="GO" id="GO:0006826">
    <property type="term" value="P:iron ion transport"/>
    <property type="evidence" value="ECO:0007669"/>
    <property type="project" value="InterPro"/>
</dbReference>
<dbReference type="InterPro" id="IPR041719">
    <property type="entry name" value="Ferritin_prok"/>
</dbReference>
<comment type="subcellular location">
    <subcellularLocation>
        <location evidence="8">Cytoplasm</location>
    </subcellularLocation>
</comment>
<evidence type="ECO:0000313" key="13">
    <source>
        <dbReference type="Proteomes" id="UP000245838"/>
    </source>
</evidence>
<evidence type="ECO:0000259" key="9">
    <source>
        <dbReference type="PROSITE" id="PS50905"/>
    </source>
</evidence>
<dbReference type="InterPro" id="IPR008331">
    <property type="entry name" value="Ferritin_DPS_dom"/>
</dbReference>
<dbReference type="InterPro" id="IPR009040">
    <property type="entry name" value="Ferritin-like_diiron"/>
</dbReference>
<dbReference type="NCBIfam" id="NF007638">
    <property type="entry name" value="PRK10304.1"/>
    <property type="match status" value="1"/>
</dbReference>
<dbReference type="GO" id="GO:0008199">
    <property type="term" value="F:ferric iron binding"/>
    <property type="evidence" value="ECO:0007669"/>
    <property type="project" value="InterPro"/>
</dbReference>